<organism evidence="7 8">
    <name type="scientific">Paenibacillus montanisoli</name>
    <dbReference type="NCBI Taxonomy" id="2081970"/>
    <lineage>
        <taxon>Bacteria</taxon>
        <taxon>Bacillati</taxon>
        <taxon>Bacillota</taxon>
        <taxon>Bacilli</taxon>
        <taxon>Bacillales</taxon>
        <taxon>Paenibacillaceae</taxon>
        <taxon>Paenibacillus</taxon>
    </lineage>
</organism>
<dbReference type="PANTHER" id="PTHR23117">
    <property type="entry name" value="GUANYLATE KINASE-RELATED"/>
    <property type="match status" value="1"/>
</dbReference>
<comment type="catalytic activity">
    <reaction evidence="5">
        <text>GMP + ATP = GDP + ADP</text>
        <dbReference type="Rhea" id="RHEA:20780"/>
        <dbReference type="ChEBI" id="CHEBI:30616"/>
        <dbReference type="ChEBI" id="CHEBI:58115"/>
        <dbReference type="ChEBI" id="CHEBI:58189"/>
        <dbReference type="ChEBI" id="CHEBI:456216"/>
        <dbReference type="EC" id="2.7.4.8"/>
    </reaction>
</comment>
<dbReference type="EMBL" id="QLUW01000004">
    <property type="protein sequence ID" value="RAP74551.1"/>
    <property type="molecule type" value="Genomic_DNA"/>
</dbReference>
<dbReference type="Proteomes" id="UP000249260">
    <property type="component" value="Unassembled WGS sequence"/>
</dbReference>
<dbReference type="SMART" id="SM00072">
    <property type="entry name" value="GuKc"/>
    <property type="match status" value="1"/>
</dbReference>
<gene>
    <name evidence="7" type="ORF">DL346_21040</name>
</gene>
<keyword evidence="8" id="KW-1185">Reference proteome</keyword>
<dbReference type="Gene3D" id="3.40.50.300">
    <property type="entry name" value="P-loop containing nucleotide triphosphate hydrolases"/>
    <property type="match status" value="1"/>
</dbReference>
<dbReference type="InterPro" id="IPR008145">
    <property type="entry name" value="GK/Ca_channel_bsu"/>
</dbReference>
<dbReference type="Pfam" id="PF00625">
    <property type="entry name" value="Guanylate_kin"/>
    <property type="match status" value="1"/>
</dbReference>
<reference evidence="7 8" key="1">
    <citation type="submission" date="2018-06" db="EMBL/GenBank/DDBJ databases">
        <title>Paenibacillus montanisoli sp. nov., isolated from mountain area soil.</title>
        <authorList>
            <person name="Wu M."/>
        </authorList>
    </citation>
    <scope>NUCLEOTIDE SEQUENCE [LARGE SCALE GENOMIC DNA]</scope>
    <source>
        <strain evidence="7 8">RA17</strain>
    </source>
</reference>
<sequence length="195" mass="22082">MSDEKERELIFVFTGPDGSGRKTVADSVGATLGITKVISYATRKPRSGEVNGQDYHFITPELYEQFDADGDFIESVTINGNLYGLRGKDIAYSLKKGGSIYLILNPEGAQALKETYGDRVVRLFIYADRRTVQERQVEAGIDPDVIKTNLDQYETAIRYQSTCEHAFENYDLAHTVFDITNTLETYLQRNLEERD</sequence>
<dbReference type="GO" id="GO:0005829">
    <property type="term" value="C:cytosol"/>
    <property type="evidence" value="ECO:0007669"/>
    <property type="project" value="TreeGrafter"/>
</dbReference>
<comment type="caution">
    <text evidence="7">The sequence shown here is derived from an EMBL/GenBank/DDBJ whole genome shotgun (WGS) entry which is preliminary data.</text>
</comment>
<dbReference type="OrthoDB" id="1033810at2"/>
<feature type="domain" description="Guanylate kinase-like" evidence="6">
    <location>
        <begin position="8"/>
        <end position="195"/>
    </location>
</feature>
<evidence type="ECO:0000256" key="2">
    <source>
        <dbReference type="ARBA" id="ARBA00005790"/>
    </source>
</evidence>
<evidence type="ECO:0000259" key="6">
    <source>
        <dbReference type="PROSITE" id="PS50052"/>
    </source>
</evidence>
<proteinExistence type="inferred from homology"/>
<comment type="function">
    <text evidence="1">Essential for recycling GMP and indirectly, cGMP.</text>
</comment>
<dbReference type="SUPFAM" id="SSF52540">
    <property type="entry name" value="P-loop containing nucleoside triphosphate hydrolases"/>
    <property type="match status" value="1"/>
</dbReference>
<evidence type="ECO:0000256" key="5">
    <source>
        <dbReference type="ARBA" id="ARBA00048594"/>
    </source>
</evidence>
<dbReference type="AlphaFoldDB" id="A0A328TZG5"/>
<dbReference type="PROSITE" id="PS50052">
    <property type="entry name" value="GUANYLATE_KINASE_2"/>
    <property type="match status" value="1"/>
</dbReference>
<evidence type="ECO:0000313" key="8">
    <source>
        <dbReference type="Proteomes" id="UP000249260"/>
    </source>
</evidence>
<name>A0A328TZG5_9BACL</name>
<evidence type="ECO:0000256" key="3">
    <source>
        <dbReference type="ARBA" id="ARBA00022679"/>
    </source>
</evidence>
<keyword evidence="4 7" id="KW-0418">Kinase</keyword>
<keyword evidence="3" id="KW-0808">Transferase</keyword>
<dbReference type="PANTHER" id="PTHR23117:SF13">
    <property type="entry name" value="GUANYLATE KINASE"/>
    <property type="match status" value="1"/>
</dbReference>
<evidence type="ECO:0000256" key="1">
    <source>
        <dbReference type="ARBA" id="ARBA00003531"/>
    </source>
</evidence>
<evidence type="ECO:0000313" key="7">
    <source>
        <dbReference type="EMBL" id="RAP74551.1"/>
    </source>
</evidence>
<protein>
    <submittedName>
        <fullName evidence="7">Guanylate kinase</fullName>
    </submittedName>
</protein>
<dbReference type="GO" id="GO:0004385">
    <property type="term" value="F:GMP kinase activity"/>
    <property type="evidence" value="ECO:0007669"/>
    <property type="project" value="UniProtKB-EC"/>
</dbReference>
<comment type="similarity">
    <text evidence="2">Belongs to the guanylate kinase family.</text>
</comment>
<evidence type="ECO:0000256" key="4">
    <source>
        <dbReference type="ARBA" id="ARBA00022777"/>
    </source>
</evidence>
<dbReference type="InterPro" id="IPR027417">
    <property type="entry name" value="P-loop_NTPase"/>
</dbReference>
<accession>A0A328TZG5</accession>
<dbReference type="InterPro" id="IPR008144">
    <property type="entry name" value="Guanylate_kin-like_dom"/>
</dbReference>